<keyword evidence="8" id="KW-1185">Reference proteome</keyword>
<dbReference type="EMBL" id="JABWDY010038735">
    <property type="protein sequence ID" value="KAF5179464.1"/>
    <property type="molecule type" value="Genomic_DNA"/>
</dbReference>
<dbReference type="GO" id="GO:0016020">
    <property type="term" value="C:membrane"/>
    <property type="evidence" value="ECO:0007669"/>
    <property type="project" value="UniProtKB-SubCell"/>
</dbReference>
<evidence type="ECO:0000256" key="3">
    <source>
        <dbReference type="ARBA" id="ARBA00022692"/>
    </source>
</evidence>
<dbReference type="PANTHER" id="PTHR11654">
    <property type="entry name" value="OLIGOPEPTIDE TRANSPORTER-RELATED"/>
    <property type="match status" value="1"/>
</dbReference>
<sequence>MSILLPIYEFSFVPTVRKLTGHPNGITQLQRVGIGLVLSAISMSIGGIIEVKRKHEIHHHGKRLNLLLLSFQYAIFGIADMFTLTGLIDFFYCKAPAGMRSMSTSFAYLSLSLGWFLSTALVNATNSVTSKIDDSKIGWLEGRDDMNKNHVELSQSQVLAILSVLHS</sequence>
<evidence type="ECO:0000313" key="7">
    <source>
        <dbReference type="EMBL" id="KAF5179464.1"/>
    </source>
</evidence>
<feature type="transmembrane region" description="Helical" evidence="6">
    <location>
        <begin position="105"/>
        <end position="124"/>
    </location>
</feature>
<proteinExistence type="inferred from homology"/>
<dbReference type="InterPro" id="IPR000109">
    <property type="entry name" value="POT_fam"/>
</dbReference>
<dbReference type="Pfam" id="PF00854">
    <property type="entry name" value="PTR2"/>
    <property type="match status" value="1"/>
</dbReference>
<evidence type="ECO:0000313" key="8">
    <source>
        <dbReference type="Proteomes" id="UP000554482"/>
    </source>
</evidence>
<keyword evidence="5 6" id="KW-0472">Membrane</keyword>
<organism evidence="7 8">
    <name type="scientific">Thalictrum thalictroides</name>
    <name type="common">Rue-anemone</name>
    <name type="synonym">Anemone thalictroides</name>
    <dbReference type="NCBI Taxonomy" id="46969"/>
    <lineage>
        <taxon>Eukaryota</taxon>
        <taxon>Viridiplantae</taxon>
        <taxon>Streptophyta</taxon>
        <taxon>Embryophyta</taxon>
        <taxon>Tracheophyta</taxon>
        <taxon>Spermatophyta</taxon>
        <taxon>Magnoliopsida</taxon>
        <taxon>Ranunculales</taxon>
        <taxon>Ranunculaceae</taxon>
        <taxon>Thalictroideae</taxon>
        <taxon>Thalictrum</taxon>
    </lineage>
</organism>
<reference evidence="7 8" key="1">
    <citation type="submission" date="2020-06" db="EMBL/GenBank/DDBJ databases">
        <title>Transcriptomic and genomic resources for Thalictrum thalictroides and T. hernandezii: Facilitating candidate gene discovery in an emerging model plant lineage.</title>
        <authorList>
            <person name="Arias T."/>
            <person name="Riano-Pachon D.M."/>
            <person name="Di Stilio V.S."/>
        </authorList>
    </citation>
    <scope>NUCLEOTIDE SEQUENCE [LARGE SCALE GENOMIC DNA]</scope>
    <source>
        <strain evidence="8">cv. WT478/WT964</strain>
        <tissue evidence="7">Leaves</tissue>
    </source>
</reference>
<dbReference type="InterPro" id="IPR036259">
    <property type="entry name" value="MFS_trans_sf"/>
</dbReference>
<protein>
    <submittedName>
        <fullName evidence="7">NRT1/ PTR FAMILY 4.4</fullName>
    </submittedName>
</protein>
<dbReference type="Proteomes" id="UP000554482">
    <property type="component" value="Unassembled WGS sequence"/>
</dbReference>
<feature type="transmembrane region" description="Helical" evidence="6">
    <location>
        <begin position="64"/>
        <end position="85"/>
    </location>
</feature>
<evidence type="ECO:0000256" key="5">
    <source>
        <dbReference type="ARBA" id="ARBA00023136"/>
    </source>
</evidence>
<evidence type="ECO:0000256" key="4">
    <source>
        <dbReference type="ARBA" id="ARBA00022989"/>
    </source>
</evidence>
<keyword evidence="4 6" id="KW-1133">Transmembrane helix</keyword>
<dbReference type="AlphaFoldDB" id="A0A7J6V345"/>
<comment type="caution">
    <text evidence="7">The sequence shown here is derived from an EMBL/GenBank/DDBJ whole genome shotgun (WGS) entry which is preliminary data.</text>
</comment>
<evidence type="ECO:0000256" key="1">
    <source>
        <dbReference type="ARBA" id="ARBA00004141"/>
    </source>
</evidence>
<name>A0A7J6V345_THATH</name>
<feature type="transmembrane region" description="Helical" evidence="6">
    <location>
        <begin position="32"/>
        <end position="52"/>
    </location>
</feature>
<dbReference type="GO" id="GO:0022857">
    <property type="term" value="F:transmembrane transporter activity"/>
    <property type="evidence" value="ECO:0007669"/>
    <property type="project" value="InterPro"/>
</dbReference>
<comment type="subcellular location">
    <subcellularLocation>
        <location evidence="1">Membrane</location>
        <topology evidence="1">Multi-pass membrane protein</topology>
    </subcellularLocation>
</comment>
<accession>A0A7J6V345</accession>
<dbReference type="OrthoDB" id="8904098at2759"/>
<evidence type="ECO:0000256" key="2">
    <source>
        <dbReference type="ARBA" id="ARBA00005982"/>
    </source>
</evidence>
<dbReference type="Gene3D" id="1.20.1250.20">
    <property type="entry name" value="MFS general substrate transporter like domains"/>
    <property type="match status" value="1"/>
</dbReference>
<keyword evidence="3 6" id="KW-0812">Transmembrane</keyword>
<comment type="similarity">
    <text evidence="2">Belongs to the major facilitator superfamily. Proton-dependent oligopeptide transporter (POT/PTR) (TC 2.A.17) family.</text>
</comment>
<evidence type="ECO:0000256" key="6">
    <source>
        <dbReference type="SAM" id="Phobius"/>
    </source>
</evidence>
<gene>
    <name evidence="7" type="ORF">FRX31_030949</name>
</gene>